<feature type="domain" description="AB hydrolase-1" evidence="1">
    <location>
        <begin position="6"/>
        <end position="234"/>
    </location>
</feature>
<dbReference type="RefSeq" id="WP_103682550.1">
    <property type="nucleotide sequence ID" value="NZ_PQGG01000002.1"/>
</dbReference>
<dbReference type="Pfam" id="PF12697">
    <property type="entry name" value="Abhydrolase_6"/>
    <property type="match status" value="1"/>
</dbReference>
<keyword evidence="2" id="KW-0378">Hydrolase</keyword>
<evidence type="ECO:0000313" key="2">
    <source>
        <dbReference type="EMBL" id="POP54748.1"/>
    </source>
</evidence>
<accession>A0A2S4HLB2</accession>
<sequence length="243" mass="26762">MMADAMVFIHGGQHDARCWDPTLLALRERSSTPLLAVNLPGRNGEAGDLSTLSIAECVNSMLKQIREAKLQGKLMLVGHSMAGISMPALAAELNEANLHSMVFISCCIPKEGRSVVESLDPPMAPIAKFAAKYLKTLPPLPKAFASWVFGNGMTNQQKRFLATTLCRETTRITREQVSRTNMPHCPRHWILLERDRAISPSRQREFINNLGGVSSVESVDCCHDIMIAKPELLADSLLRISNA</sequence>
<dbReference type="OrthoDB" id="9773549at2"/>
<evidence type="ECO:0000313" key="3">
    <source>
        <dbReference type="Proteomes" id="UP000237222"/>
    </source>
</evidence>
<dbReference type="Gene3D" id="3.40.50.1820">
    <property type="entry name" value="alpha/beta hydrolase"/>
    <property type="match status" value="1"/>
</dbReference>
<dbReference type="Proteomes" id="UP000237222">
    <property type="component" value="Unassembled WGS sequence"/>
</dbReference>
<dbReference type="InterPro" id="IPR029058">
    <property type="entry name" value="AB_hydrolase_fold"/>
</dbReference>
<protein>
    <submittedName>
        <fullName evidence="2">Alpha/beta hydrolase</fullName>
    </submittedName>
</protein>
<comment type="caution">
    <text evidence="2">The sequence shown here is derived from an EMBL/GenBank/DDBJ whole genome shotgun (WGS) entry which is preliminary data.</text>
</comment>
<organism evidence="2 3">
    <name type="scientific">Zhongshania marina</name>
    <dbReference type="NCBI Taxonomy" id="2304603"/>
    <lineage>
        <taxon>Bacteria</taxon>
        <taxon>Pseudomonadati</taxon>
        <taxon>Pseudomonadota</taxon>
        <taxon>Gammaproteobacteria</taxon>
        <taxon>Cellvibrionales</taxon>
        <taxon>Spongiibacteraceae</taxon>
        <taxon>Zhongshania</taxon>
    </lineage>
</organism>
<dbReference type="InterPro" id="IPR052897">
    <property type="entry name" value="Sec-Metab_Biosynth_Hydrolase"/>
</dbReference>
<name>A0A2S4HLB2_9GAMM</name>
<evidence type="ECO:0000259" key="1">
    <source>
        <dbReference type="Pfam" id="PF12697"/>
    </source>
</evidence>
<dbReference type="InterPro" id="IPR000073">
    <property type="entry name" value="AB_hydrolase_1"/>
</dbReference>
<dbReference type="GO" id="GO:0016787">
    <property type="term" value="F:hydrolase activity"/>
    <property type="evidence" value="ECO:0007669"/>
    <property type="project" value="UniProtKB-KW"/>
</dbReference>
<dbReference type="SUPFAM" id="SSF53474">
    <property type="entry name" value="alpha/beta-Hydrolases"/>
    <property type="match status" value="1"/>
</dbReference>
<gene>
    <name evidence="2" type="ORF">C0068_00585</name>
</gene>
<dbReference type="PANTHER" id="PTHR37017">
    <property type="entry name" value="AB HYDROLASE-1 DOMAIN-CONTAINING PROTEIN-RELATED"/>
    <property type="match status" value="1"/>
</dbReference>
<dbReference type="EMBL" id="PQGG01000002">
    <property type="protein sequence ID" value="POP54748.1"/>
    <property type="molecule type" value="Genomic_DNA"/>
</dbReference>
<proteinExistence type="predicted"/>
<dbReference type="PANTHER" id="PTHR37017:SF11">
    <property type="entry name" value="ESTERASE_LIPASE_THIOESTERASE DOMAIN-CONTAINING PROTEIN"/>
    <property type="match status" value="1"/>
</dbReference>
<reference evidence="2" key="1">
    <citation type="submission" date="2018-01" db="EMBL/GenBank/DDBJ databases">
        <authorList>
            <person name="Yu X.-D."/>
        </authorList>
    </citation>
    <scope>NUCLEOTIDE SEQUENCE</scope>
    <source>
        <strain evidence="2">ZX-21</strain>
    </source>
</reference>
<dbReference type="AlphaFoldDB" id="A0A2S4HLB2"/>